<reference evidence="7 8" key="1">
    <citation type="submission" date="2021-12" db="EMBL/GenBank/DDBJ databases">
        <title>Genome sequencing of bacteria with rrn-lacking chromosome and rrn-plasmid.</title>
        <authorList>
            <person name="Anda M."/>
            <person name="Iwasaki W."/>
        </authorList>
    </citation>
    <scope>NUCLEOTIDE SEQUENCE [LARGE SCALE GENOMIC DNA]</scope>
    <source>
        <strain evidence="7 8">DSM 100852</strain>
    </source>
</reference>
<dbReference type="KEGG" id="fax:FUAX_32370"/>
<feature type="transmembrane region" description="Helical" evidence="5">
    <location>
        <begin position="75"/>
        <end position="92"/>
    </location>
</feature>
<dbReference type="GO" id="GO:0012505">
    <property type="term" value="C:endomembrane system"/>
    <property type="evidence" value="ECO:0007669"/>
    <property type="project" value="UniProtKB-SubCell"/>
</dbReference>
<evidence type="ECO:0000256" key="5">
    <source>
        <dbReference type="SAM" id="Phobius"/>
    </source>
</evidence>
<accession>A0AAU9CN41</accession>
<proteinExistence type="predicted"/>
<comment type="subcellular location">
    <subcellularLocation>
        <location evidence="1">Endomembrane system</location>
        <topology evidence="1">Multi-pass membrane protein</topology>
    </subcellularLocation>
</comment>
<dbReference type="Proteomes" id="UP001348817">
    <property type="component" value="Chromosome"/>
</dbReference>
<keyword evidence="4 5" id="KW-0472">Membrane</keyword>
<evidence type="ECO:0000256" key="2">
    <source>
        <dbReference type="ARBA" id="ARBA00022692"/>
    </source>
</evidence>
<dbReference type="EMBL" id="AP025314">
    <property type="protein sequence ID" value="BDD10805.1"/>
    <property type="molecule type" value="Genomic_DNA"/>
</dbReference>
<protein>
    <recommendedName>
        <fullName evidence="6">DUF1232 domain-containing protein</fullName>
    </recommendedName>
</protein>
<gene>
    <name evidence="7" type="ORF">FUAX_32370</name>
</gene>
<evidence type="ECO:0000256" key="4">
    <source>
        <dbReference type="ARBA" id="ARBA00023136"/>
    </source>
</evidence>
<dbReference type="AlphaFoldDB" id="A0AAU9CN41"/>
<evidence type="ECO:0000256" key="1">
    <source>
        <dbReference type="ARBA" id="ARBA00004127"/>
    </source>
</evidence>
<dbReference type="InterPro" id="IPR010652">
    <property type="entry name" value="DUF1232"/>
</dbReference>
<evidence type="ECO:0000256" key="3">
    <source>
        <dbReference type="ARBA" id="ARBA00022989"/>
    </source>
</evidence>
<name>A0AAU9CN41_9BACT</name>
<keyword evidence="3 5" id="KW-1133">Transmembrane helix</keyword>
<feature type="domain" description="DUF1232" evidence="6">
    <location>
        <begin position="80"/>
        <end position="114"/>
    </location>
</feature>
<keyword evidence="2 5" id="KW-0812">Transmembrane</keyword>
<organism evidence="7 8">
    <name type="scientific">Fulvitalea axinellae</name>
    <dbReference type="NCBI Taxonomy" id="1182444"/>
    <lineage>
        <taxon>Bacteria</taxon>
        <taxon>Pseudomonadati</taxon>
        <taxon>Bacteroidota</taxon>
        <taxon>Cytophagia</taxon>
        <taxon>Cytophagales</taxon>
        <taxon>Persicobacteraceae</taxon>
        <taxon>Fulvitalea</taxon>
    </lineage>
</organism>
<dbReference type="RefSeq" id="WP_338392339.1">
    <property type="nucleotide sequence ID" value="NZ_AP025314.1"/>
</dbReference>
<evidence type="ECO:0000313" key="7">
    <source>
        <dbReference type="EMBL" id="BDD10805.1"/>
    </source>
</evidence>
<evidence type="ECO:0000313" key="8">
    <source>
        <dbReference type="Proteomes" id="UP001348817"/>
    </source>
</evidence>
<keyword evidence="8" id="KW-1185">Reference proteome</keyword>
<dbReference type="Pfam" id="PF06803">
    <property type="entry name" value="DUF1232"/>
    <property type="match status" value="1"/>
</dbReference>
<sequence length="148" mass="16586">MEKRDRNIGSLKAPFFGKMKRRAEKIADDPARSSTLAEKALAQISKKGFASGFVSKIKLSAEMIKAYAKKDYTEVPWKTLVLLLAALLYFVMPLDVIPDFIPVTGWLDDTAVISAVFRSVSGDIENFRLWKTKQSDDLSVQESSETYS</sequence>
<evidence type="ECO:0000259" key="6">
    <source>
        <dbReference type="Pfam" id="PF06803"/>
    </source>
</evidence>